<evidence type="ECO:0000256" key="3">
    <source>
        <dbReference type="ARBA" id="ARBA00022741"/>
    </source>
</evidence>
<keyword evidence="7" id="KW-0694">RNA-binding</keyword>
<dbReference type="FunFam" id="1.10.3380.30:FF:000010">
    <property type="entry name" value="DExH-box ATP-dependent RNA helicase DExH11"/>
    <property type="match status" value="1"/>
</dbReference>
<dbReference type="GO" id="GO:0003724">
    <property type="term" value="F:RNA helicase activity"/>
    <property type="evidence" value="ECO:0000318"/>
    <property type="project" value="GO_Central"/>
</dbReference>
<dbReference type="Gramene" id="EFJ27700">
    <property type="protein sequence ID" value="EFJ27700"/>
    <property type="gene ID" value="SELMODRAFT_441420"/>
</dbReference>
<dbReference type="InterPro" id="IPR016438">
    <property type="entry name" value="SKI2-like"/>
</dbReference>
<feature type="domain" description="Helicase ATP-binding" evidence="9">
    <location>
        <begin position="345"/>
        <end position="500"/>
    </location>
</feature>
<dbReference type="InterPro" id="IPR048392">
    <property type="entry name" value="MTR4-like_stalk"/>
</dbReference>
<dbReference type="FunFam" id="1.10.3380.30:FF:000001">
    <property type="entry name" value="Ski2 ATP-dependent RNA helicase"/>
    <property type="match status" value="1"/>
</dbReference>
<dbReference type="Proteomes" id="UP000001514">
    <property type="component" value="Unassembled WGS sequence"/>
</dbReference>
<keyword evidence="5" id="KW-0347">Helicase</keyword>
<dbReference type="KEGG" id="smo:SELMODRAFT_441420"/>
<dbReference type="GO" id="GO:0003723">
    <property type="term" value="F:RNA binding"/>
    <property type="evidence" value="ECO:0007669"/>
    <property type="project" value="UniProtKB-KW"/>
</dbReference>
<dbReference type="GO" id="GO:0016787">
    <property type="term" value="F:hydrolase activity"/>
    <property type="evidence" value="ECO:0007669"/>
    <property type="project" value="UniProtKB-KW"/>
</dbReference>
<dbReference type="Pfam" id="PF17911">
    <property type="entry name" value="Ski2_N"/>
    <property type="match status" value="1"/>
</dbReference>
<keyword evidence="2" id="KW-0963">Cytoplasm</keyword>
<name>D8RJE3_SELML</name>
<dbReference type="FunFam" id="3.40.50.300:FF:001047">
    <property type="entry name" value="DExH-box ATP-dependent RNA helicase DExH11"/>
    <property type="match status" value="1"/>
</dbReference>
<dbReference type="InterPro" id="IPR012961">
    <property type="entry name" value="Ski2/MTR4_C"/>
</dbReference>
<dbReference type="HOGENOM" id="CLU_002902_1_2_1"/>
<dbReference type="Pfam" id="PF21408">
    <property type="entry name" value="MTR4-like_stalk"/>
    <property type="match status" value="1"/>
</dbReference>
<dbReference type="FunCoup" id="D8RJE3">
    <property type="interactions" value="4377"/>
</dbReference>
<evidence type="ECO:0000313" key="12">
    <source>
        <dbReference type="Proteomes" id="UP000001514"/>
    </source>
</evidence>
<evidence type="ECO:0000256" key="5">
    <source>
        <dbReference type="ARBA" id="ARBA00022806"/>
    </source>
</evidence>
<evidence type="ECO:0000256" key="1">
    <source>
        <dbReference type="ARBA" id="ARBA00004496"/>
    </source>
</evidence>
<dbReference type="OMA" id="WERSQTH"/>
<evidence type="ECO:0000256" key="4">
    <source>
        <dbReference type="ARBA" id="ARBA00022801"/>
    </source>
</evidence>
<dbReference type="GO" id="GO:0005524">
    <property type="term" value="F:ATP binding"/>
    <property type="evidence" value="ECO:0007669"/>
    <property type="project" value="UniProtKB-KW"/>
</dbReference>
<dbReference type="STRING" id="88036.D8RJE3"/>
<dbReference type="SMART" id="SM00487">
    <property type="entry name" value="DEXDc"/>
    <property type="match status" value="1"/>
</dbReference>
<keyword evidence="3" id="KW-0547">Nucleotide-binding</keyword>
<comment type="subcellular location">
    <subcellularLocation>
        <location evidence="1">Cytoplasm</location>
    </subcellularLocation>
</comment>
<reference evidence="11 12" key="1">
    <citation type="journal article" date="2011" name="Science">
        <title>The Selaginella genome identifies genetic changes associated with the evolution of vascular plants.</title>
        <authorList>
            <person name="Banks J.A."/>
            <person name="Nishiyama T."/>
            <person name="Hasebe M."/>
            <person name="Bowman J.L."/>
            <person name="Gribskov M."/>
            <person name="dePamphilis C."/>
            <person name="Albert V.A."/>
            <person name="Aono N."/>
            <person name="Aoyama T."/>
            <person name="Ambrose B.A."/>
            <person name="Ashton N.W."/>
            <person name="Axtell M.J."/>
            <person name="Barker E."/>
            <person name="Barker M.S."/>
            <person name="Bennetzen J.L."/>
            <person name="Bonawitz N.D."/>
            <person name="Chapple C."/>
            <person name="Cheng C."/>
            <person name="Correa L.G."/>
            <person name="Dacre M."/>
            <person name="DeBarry J."/>
            <person name="Dreyer I."/>
            <person name="Elias M."/>
            <person name="Engstrom E.M."/>
            <person name="Estelle M."/>
            <person name="Feng L."/>
            <person name="Finet C."/>
            <person name="Floyd S.K."/>
            <person name="Frommer W.B."/>
            <person name="Fujita T."/>
            <person name="Gramzow L."/>
            <person name="Gutensohn M."/>
            <person name="Harholt J."/>
            <person name="Hattori M."/>
            <person name="Heyl A."/>
            <person name="Hirai T."/>
            <person name="Hiwatashi Y."/>
            <person name="Ishikawa M."/>
            <person name="Iwata M."/>
            <person name="Karol K.G."/>
            <person name="Koehler B."/>
            <person name="Kolukisaoglu U."/>
            <person name="Kubo M."/>
            <person name="Kurata T."/>
            <person name="Lalonde S."/>
            <person name="Li K."/>
            <person name="Li Y."/>
            <person name="Litt A."/>
            <person name="Lyons E."/>
            <person name="Manning G."/>
            <person name="Maruyama T."/>
            <person name="Michael T.P."/>
            <person name="Mikami K."/>
            <person name="Miyazaki S."/>
            <person name="Morinaga S."/>
            <person name="Murata T."/>
            <person name="Mueller-Roeber B."/>
            <person name="Nelson D.R."/>
            <person name="Obara M."/>
            <person name="Oguri Y."/>
            <person name="Olmstead R.G."/>
            <person name="Onodera N."/>
            <person name="Petersen B.L."/>
            <person name="Pils B."/>
            <person name="Prigge M."/>
            <person name="Rensing S.A."/>
            <person name="Riano-Pachon D.M."/>
            <person name="Roberts A.W."/>
            <person name="Sato Y."/>
            <person name="Scheller H.V."/>
            <person name="Schulz B."/>
            <person name="Schulz C."/>
            <person name="Shakirov E.V."/>
            <person name="Shibagaki N."/>
            <person name="Shinohara N."/>
            <person name="Shippen D.E."/>
            <person name="Soerensen I."/>
            <person name="Sotooka R."/>
            <person name="Sugimoto N."/>
            <person name="Sugita M."/>
            <person name="Sumikawa N."/>
            <person name="Tanurdzic M."/>
            <person name="Theissen G."/>
            <person name="Ulvskov P."/>
            <person name="Wakazuki S."/>
            <person name="Weng J.K."/>
            <person name="Willats W.W."/>
            <person name="Wipf D."/>
            <person name="Wolf P.G."/>
            <person name="Yang L."/>
            <person name="Zimmer A.D."/>
            <person name="Zhu Q."/>
            <person name="Mitros T."/>
            <person name="Hellsten U."/>
            <person name="Loque D."/>
            <person name="Otillar R."/>
            <person name="Salamov A."/>
            <person name="Schmutz J."/>
            <person name="Shapiro H."/>
            <person name="Lindquist E."/>
            <person name="Lucas S."/>
            <person name="Rokhsar D."/>
            <person name="Grigoriev I.V."/>
        </authorList>
    </citation>
    <scope>NUCLEOTIDE SEQUENCE [LARGE SCALE GENOMIC DNA]</scope>
</reference>
<dbReference type="InterPro" id="IPR040801">
    <property type="entry name" value="Ski2_N"/>
</dbReference>
<gene>
    <name evidence="11" type="ORF">SELMODRAFT_441420</name>
</gene>
<dbReference type="GO" id="GO:0055087">
    <property type="term" value="C:Ski complex"/>
    <property type="evidence" value="ECO:0000318"/>
    <property type="project" value="GO_Central"/>
</dbReference>
<dbReference type="Pfam" id="PF00271">
    <property type="entry name" value="Helicase_C"/>
    <property type="match status" value="1"/>
</dbReference>
<dbReference type="PIRSF" id="PIRSF005198">
    <property type="entry name" value="Antiviral_helicase_SKI2"/>
    <property type="match status" value="1"/>
</dbReference>
<dbReference type="GO" id="GO:0070478">
    <property type="term" value="P:nuclear-transcribed mRNA catabolic process, 3'-5' exonucleolytic nonsense-mediated decay"/>
    <property type="evidence" value="ECO:0000318"/>
    <property type="project" value="GO_Central"/>
</dbReference>
<dbReference type="PANTHER" id="PTHR12131">
    <property type="entry name" value="ATP-DEPENDENT RNA AND DNA HELICASE"/>
    <property type="match status" value="1"/>
</dbReference>
<dbReference type="InterPro" id="IPR014001">
    <property type="entry name" value="Helicase_ATP-bd"/>
</dbReference>
<feature type="compositionally biased region" description="Gly residues" evidence="8">
    <location>
        <begin position="559"/>
        <end position="577"/>
    </location>
</feature>
<dbReference type="SMART" id="SM00490">
    <property type="entry name" value="HELICc"/>
    <property type="match status" value="1"/>
</dbReference>
<dbReference type="InterPro" id="IPR050699">
    <property type="entry name" value="RNA-DNA_Helicase"/>
</dbReference>
<dbReference type="InterPro" id="IPR011545">
    <property type="entry name" value="DEAD/DEAH_box_helicase_dom"/>
</dbReference>
<evidence type="ECO:0000256" key="8">
    <source>
        <dbReference type="SAM" id="MobiDB-lite"/>
    </source>
</evidence>
<dbReference type="EMBL" id="GL377581">
    <property type="protein sequence ID" value="EFJ27700.1"/>
    <property type="molecule type" value="Genomic_DNA"/>
</dbReference>
<dbReference type="InterPro" id="IPR027417">
    <property type="entry name" value="P-loop_NTPase"/>
</dbReference>
<dbReference type="eggNOG" id="KOG0947">
    <property type="taxonomic scope" value="Eukaryota"/>
</dbReference>
<keyword evidence="12" id="KW-1185">Reference proteome</keyword>
<dbReference type="CDD" id="cd18795">
    <property type="entry name" value="SF2_C_Ski2"/>
    <property type="match status" value="1"/>
</dbReference>
<feature type="domain" description="Helicase C-terminal" evidence="10">
    <location>
        <begin position="632"/>
        <end position="800"/>
    </location>
</feature>
<dbReference type="Gene3D" id="1.10.3380.30">
    <property type="match status" value="2"/>
</dbReference>
<dbReference type="InterPro" id="IPR001650">
    <property type="entry name" value="Helicase_C-like"/>
</dbReference>
<evidence type="ECO:0000256" key="2">
    <source>
        <dbReference type="ARBA" id="ARBA00022490"/>
    </source>
</evidence>
<dbReference type="Pfam" id="PF00270">
    <property type="entry name" value="DEAD"/>
    <property type="match status" value="1"/>
</dbReference>
<evidence type="ECO:0000259" key="9">
    <source>
        <dbReference type="PROSITE" id="PS51192"/>
    </source>
</evidence>
<keyword evidence="6" id="KW-0067">ATP-binding</keyword>
<dbReference type="OrthoDB" id="64767at2759"/>
<evidence type="ECO:0000259" key="10">
    <source>
        <dbReference type="PROSITE" id="PS51194"/>
    </source>
</evidence>
<proteinExistence type="predicted"/>
<dbReference type="PANTHER" id="PTHR12131:SF24">
    <property type="entry name" value="DEXH-BOX ATP-DEPENDENT RNA HELICASE DEXH11"/>
    <property type="match status" value="1"/>
</dbReference>
<organism evidence="12">
    <name type="scientific">Selaginella moellendorffii</name>
    <name type="common">Spikemoss</name>
    <dbReference type="NCBI Taxonomy" id="88036"/>
    <lineage>
        <taxon>Eukaryota</taxon>
        <taxon>Viridiplantae</taxon>
        <taxon>Streptophyta</taxon>
        <taxon>Embryophyta</taxon>
        <taxon>Tracheophyta</taxon>
        <taxon>Lycopodiopsida</taxon>
        <taxon>Selaginellales</taxon>
        <taxon>Selaginellaceae</taxon>
        <taxon>Selaginella</taxon>
    </lineage>
</organism>
<dbReference type="SUPFAM" id="SSF52540">
    <property type="entry name" value="P-loop containing nucleoside triphosphate hydrolases"/>
    <property type="match status" value="1"/>
</dbReference>
<dbReference type="InParanoid" id="D8RJE3"/>
<protein>
    <submittedName>
        <fullName evidence="11">Uncharacterized protein</fullName>
    </submittedName>
</protein>
<evidence type="ECO:0000313" key="11">
    <source>
        <dbReference type="EMBL" id="EFJ27700.1"/>
    </source>
</evidence>
<dbReference type="InterPro" id="IPR025696">
    <property type="entry name" value="Beta-barrel_MTR4"/>
</dbReference>
<keyword evidence="4" id="KW-0378">Hydrolase</keyword>
<accession>D8RJE3</accession>
<dbReference type="PROSITE" id="PS51194">
    <property type="entry name" value="HELICASE_CTER"/>
    <property type="match status" value="1"/>
</dbReference>
<dbReference type="Pfam" id="PF13234">
    <property type="entry name" value="MTR4_beta-barrel"/>
    <property type="match status" value="1"/>
</dbReference>
<dbReference type="FunFam" id="3.40.50.300:FF:000354">
    <property type="entry name" value="ATP-dependent RNA helicase SKI2"/>
    <property type="match status" value="1"/>
</dbReference>
<sequence>MAPPKLGGELPFKIGVAGYSGELQVEILPSISRSNPLDDLPELILPPVQPPQTSAGILAEIEEKYLVPRLDREIDDVKRTGKNWEVDWFGDGFYLYEPSLAPLTISPVWKPPFRRKESEYRTSEEQGRVWVPEFEQIKPEYGSDAASSMLRKPGNPADFVRGSSSNQPFRPGGVDLGEKIIPEGAQNGEWLAEVLEGKPLQTVAPGFKRGLSNLGVPEPFTWSKKSDVSSAETFKEPEKKDSVLHYEDLFRKAWEHQMLEDDSEVDDEDPIDEVVLKDEVEPESEVDKILATETVEAAPVPKAEAKQEWVVMDGDSGVAERFLELIPDMAIQFPFELDKFQKEAIYHLEKNESVFVAAHTSAGKTVVAEYAFALSAKHCTRAVYTSPIKTISNQKYRDFSEKFDVGLLTGDVSIRPEASCLIMTTEILRSMLYKGADLVRDIEWVVFDEVHYVNDAERGVVWEEVIIMLPQHVNLVLLSATVPNIREFADWVGRTKQKKIYVTGTTKRPVPLEHCLFYSGELHRICANETFLPLGVKAAKDAHLAKTAVKKGPVAPTQGGRGNVQGRGGPGGRGGRGNKVIPEEKNSRGGPWRSETSQWYGLINVLSKKNLLPVVVFCFSKSRCDQSADSLTGSDLTTSTEKGVIRVFCNKAFSRLKGTDRQLPQVLRIEELLKRGIGVHHAGLLPIVKEVVEMLFCRGVIKVLFSTETFAMGVNAPARTVAFHGFRKHDGKSFRQLYPGEYTQMAGRAGRRGLDTVGTVIVMCWDDIPDEGDLRRLLTGKATKLESQFRLTYTMILNLLRVEELKVEDMLKRSFAEFHAQRALPEQQQQLLRQEGELSKMAATIECILGDPTIEDYYKLASEADMLGESIQEKVMNSRAAQQALIPGRIVTVKTTIYPVPALGVVLRGPSGTTKMSIVLTLYRGAVPASAKLQPPTKKLDQDGGYFISKKNKNDDDEFAVFSGSKKSSGVIRLTMPHYGTVGGVSFLVAETSGQEFLSISKEKIRVDANRILEEESTMAISAVLQALTELERLYPADPPPLDPVKDLKLNDIDAVEKYKKKQAITELMAQNKCHRCPKLQEHYSIIKNRQLLRDRVDKLKFDVSDNALQQMPEFQRRMDVLQDVGCIDSELIVQLKGRVTCEFNTGDELIAAECLFDNQLADLNAAESIALLSSLVFQQRETSEPVLTEKLAAAKTRLYNTALQLGDLQVSHGLVSHAEDYARDALHFGLMEVVYEWAKGTPFSTICEMTDVSEGLVVRTIVRLDETCREIKNAARIMGDTTLFNKMDEASNLIKRDIVFAASLYVTGLV</sequence>
<evidence type="ECO:0000256" key="6">
    <source>
        <dbReference type="ARBA" id="ARBA00022840"/>
    </source>
</evidence>
<dbReference type="Gene3D" id="3.40.50.300">
    <property type="entry name" value="P-loop containing nucleotide triphosphate hydrolases"/>
    <property type="match status" value="2"/>
</dbReference>
<feature type="region of interest" description="Disordered" evidence="8">
    <location>
        <begin position="550"/>
        <end position="592"/>
    </location>
</feature>
<evidence type="ECO:0000256" key="7">
    <source>
        <dbReference type="ARBA" id="ARBA00022884"/>
    </source>
</evidence>
<dbReference type="Pfam" id="PF08148">
    <property type="entry name" value="DSHCT"/>
    <property type="match status" value="1"/>
</dbReference>
<dbReference type="PROSITE" id="PS51192">
    <property type="entry name" value="HELICASE_ATP_BIND_1"/>
    <property type="match status" value="1"/>
</dbReference>
<dbReference type="SMART" id="SM01142">
    <property type="entry name" value="DSHCT"/>
    <property type="match status" value="1"/>
</dbReference>